<dbReference type="SMART" id="SM00179">
    <property type="entry name" value="EGF_CA"/>
    <property type="match status" value="2"/>
</dbReference>
<dbReference type="SMART" id="SM00181">
    <property type="entry name" value="EGF"/>
    <property type="match status" value="2"/>
</dbReference>
<reference evidence="7" key="1">
    <citation type="journal article" date="2019" name="bioRxiv">
        <title>The Genome of the Zebra Mussel, Dreissena polymorpha: A Resource for Invasive Species Research.</title>
        <authorList>
            <person name="McCartney M.A."/>
            <person name="Auch B."/>
            <person name="Kono T."/>
            <person name="Mallez S."/>
            <person name="Zhang Y."/>
            <person name="Obille A."/>
            <person name="Becker A."/>
            <person name="Abrahante J.E."/>
            <person name="Garbe J."/>
            <person name="Badalamenti J.P."/>
            <person name="Herman A."/>
            <person name="Mangelson H."/>
            <person name="Liachko I."/>
            <person name="Sullivan S."/>
            <person name="Sone E.D."/>
            <person name="Koren S."/>
            <person name="Silverstein K.A.T."/>
            <person name="Beckman K.B."/>
            <person name="Gohl D.M."/>
        </authorList>
    </citation>
    <scope>NUCLEOTIDE SEQUENCE</scope>
    <source>
        <strain evidence="7">Duluth1</strain>
        <tissue evidence="7">Whole animal</tissue>
    </source>
</reference>
<evidence type="ECO:0000256" key="2">
    <source>
        <dbReference type="ARBA" id="ARBA00022729"/>
    </source>
</evidence>
<name>A0A9D4M896_DREPO</name>
<dbReference type="AlphaFoldDB" id="A0A9D4M896"/>
<dbReference type="PROSITE" id="PS00010">
    <property type="entry name" value="ASX_HYDROXYL"/>
    <property type="match status" value="2"/>
</dbReference>
<proteinExistence type="predicted"/>
<dbReference type="PROSITE" id="PS01187">
    <property type="entry name" value="EGF_CA"/>
    <property type="match status" value="1"/>
</dbReference>
<keyword evidence="2" id="KW-0732">Signal</keyword>
<dbReference type="GO" id="GO:0005509">
    <property type="term" value="F:calcium ion binding"/>
    <property type="evidence" value="ECO:0007669"/>
    <property type="project" value="InterPro"/>
</dbReference>
<dbReference type="PANTHER" id="PTHR24034:SF200">
    <property type="entry name" value="EGF-LIKE AND EMI DOMAIN-CONTAINING PROTEIN 1"/>
    <property type="match status" value="1"/>
</dbReference>
<keyword evidence="8" id="KW-1185">Reference proteome</keyword>
<feature type="domain" description="EGF-like" evidence="6">
    <location>
        <begin position="439"/>
        <end position="478"/>
    </location>
</feature>
<dbReference type="InterPro" id="IPR001881">
    <property type="entry name" value="EGF-like_Ca-bd_dom"/>
</dbReference>
<dbReference type="EMBL" id="JAIWYP010000002">
    <property type="protein sequence ID" value="KAH3871683.1"/>
    <property type="molecule type" value="Genomic_DNA"/>
</dbReference>
<keyword evidence="1 5" id="KW-0245">EGF-like domain</keyword>
<dbReference type="InterPro" id="IPR050751">
    <property type="entry name" value="ECM_structural_protein"/>
</dbReference>
<comment type="caution">
    <text evidence="5">Lacks conserved residue(s) required for the propagation of feature annotation.</text>
</comment>
<dbReference type="Proteomes" id="UP000828390">
    <property type="component" value="Unassembled WGS sequence"/>
</dbReference>
<organism evidence="7 8">
    <name type="scientific">Dreissena polymorpha</name>
    <name type="common">Zebra mussel</name>
    <name type="synonym">Mytilus polymorpha</name>
    <dbReference type="NCBI Taxonomy" id="45954"/>
    <lineage>
        <taxon>Eukaryota</taxon>
        <taxon>Metazoa</taxon>
        <taxon>Spiralia</taxon>
        <taxon>Lophotrochozoa</taxon>
        <taxon>Mollusca</taxon>
        <taxon>Bivalvia</taxon>
        <taxon>Autobranchia</taxon>
        <taxon>Heteroconchia</taxon>
        <taxon>Euheterodonta</taxon>
        <taxon>Imparidentia</taxon>
        <taxon>Neoheterodontei</taxon>
        <taxon>Myida</taxon>
        <taxon>Dreissenoidea</taxon>
        <taxon>Dreissenidae</taxon>
        <taxon>Dreissena</taxon>
    </lineage>
</organism>
<dbReference type="Pfam" id="PF07645">
    <property type="entry name" value="EGF_CA"/>
    <property type="match status" value="2"/>
</dbReference>
<dbReference type="Gene3D" id="2.10.25.10">
    <property type="entry name" value="Laminin"/>
    <property type="match status" value="2"/>
</dbReference>
<dbReference type="PROSITE" id="PS50026">
    <property type="entry name" value="EGF_3"/>
    <property type="match status" value="1"/>
</dbReference>
<dbReference type="InterPro" id="IPR049883">
    <property type="entry name" value="NOTCH1_EGF-like"/>
</dbReference>
<keyword evidence="3" id="KW-0677">Repeat</keyword>
<evidence type="ECO:0000256" key="3">
    <source>
        <dbReference type="ARBA" id="ARBA00022737"/>
    </source>
</evidence>
<evidence type="ECO:0000313" key="7">
    <source>
        <dbReference type="EMBL" id="KAH3871683.1"/>
    </source>
</evidence>
<dbReference type="InterPro" id="IPR018097">
    <property type="entry name" value="EGF_Ca-bd_CS"/>
</dbReference>
<evidence type="ECO:0000256" key="4">
    <source>
        <dbReference type="ARBA" id="ARBA00023157"/>
    </source>
</evidence>
<dbReference type="SUPFAM" id="SSF57196">
    <property type="entry name" value="EGF/Laminin"/>
    <property type="match status" value="2"/>
</dbReference>
<evidence type="ECO:0000259" key="6">
    <source>
        <dbReference type="PROSITE" id="PS50026"/>
    </source>
</evidence>
<gene>
    <name evidence="7" type="ORF">DPMN_034894</name>
</gene>
<protein>
    <recommendedName>
        <fullName evidence="6">EGF-like domain-containing protein</fullName>
    </recommendedName>
</protein>
<sequence>MELHRPSKHMALFLNNGTLLKTSDNYTIGPPLLTHGFLVMGLRPPSIGFRVLPHLALNNIAMDVTTDGEFMNIRVTSTPALTNMTGLAGNVDEGSFVSQNGIKFPINASEMEMFDFGESWSLRNQPQYSKFNYNLSEGNFSTFNVFSKPRFLEHLLSNLTTLLEICPSKNVTAITADVCKNKWDSKLDKDCLLTMARTCNASLAEAVHNEVERKHEYFMRKNNRPPVFLTSMMNSTTIYKGNTSFVLNLTHSILDEDIHELRFEVGPLISDEMDIVDGVFNWTVGTTLRNMSGRTLRFIVFDKYNMSDEHTVLFRYCGCEESDQCSFRDENDETAECVCQNRYSTGTFCEIKTNPCDVYRCYDQYSCNNSEYRESPCTNCPPGFYEEDVGQTQHCIDINECNNTRVHHCDHVCHNTVGSYICLCHVVYALNEDNRTCTDIDECDVGKGPCMKPHEVCMNLPGNYTCMCTSGYGRETPDAECKPKADSVSFGKLSYSIETSIHINISRIEKDISLQNSVIDTGKLSDGHPLMELLRQLGCSVGKTQISRSDTIDDDEQGKIPDA</sequence>
<reference evidence="7" key="2">
    <citation type="submission" date="2020-11" db="EMBL/GenBank/DDBJ databases">
        <authorList>
            <person name="McCartney M.A."/>
            <person name="Auch B."/>
            <person name="Kono T."/>
            <person name="Mallez S."/>
            <person name="Becker A."/>
            <person name="Gohl D.M."/>
            <person name="Silverstein K.A.T."/>
            <person name="Koren S."/>
            <person name="Bechman K.B."/>
            <person name="Herman A."/>
            <person name="Abrahante J.E."/>
            <person name="Garbe J."/>
        </authorList>
    </citation>
    <scope>NUCLEOTIDE SEQUENCE</scope>
    <source>
        <strain evidence="7">Duluth1</strain>
        <tissue evidence="7">Whole animal</tissue>
    </source>
</reference>
<dbReference type="PANTHER" id="PTHR24034">
    <property type="entry name" value="EGF-LIKE DOMAIN-CONTAINING PROTEIN"/>
    <property type="match status" value="1"/>
</dbReference>
<comment type="caution">
    <text evidence="7">The sequence shown here is derived from an EMBL/GenBank/DDBJ whole genome shotgun (WGS) entry which is preliminary data.</text>
</comment>
<evidence type="ECO:0000256" key="5">
    <source>
        <dbReference type="PROSITE-ProRule" id="PRU00076"/>
    </source>
</evidence>
<keyword evidence="4" id="KW-1015">Disulfide bond</keyword>
<dbReference type="OrthoDB" id="6229058at2759"/>
<dbReference type="InterPro" id="IPR000742">
    <property type="entry name" value="EGF"/>
</dbReference>
<evidence type="ECO:0000256" key="1">
    <source>
        <dbReference type="ARBA" id="ARBA00022536"/>
    </source>
</evidence>
<accession>A0A9D4M896</accession>
<dbReference type="CDD" id="cd00054">
    <property type="entry name" value="EGF_CA"/>
    <property type="match status" value="1"/>
</dbReference>
<dbReference type="InterPro" id="IPR000152">
    <property type="entry name" value="EGF-type_Asp/Asn_hydroxyl_site"/>
</dbReference>
<evidence type="ECO:0000313" key="8">
    <source>
        <dbReference type="Proteomes" id="UP000828390"/>
    </source>
</evidence>
<dbReference type="FunFam" id="2.10.25.10:FF:000038">
    <property type="entry name" value="Fibrillin 2"/>
    <property type="match status" value="1"/>
</dbReference>